<evidence type="ECO:0000256" key="3">
    <source>
        <dbReference type="ARBA" id="ARBA00023163"/>
    </source>
</evidence>
<dbReference type="eggNOG" id="COG2207">
    <property type="taxonomic scope" value="Bacteria"/>
</dbReference>
<evidence type="ECO:0000256" key="1">
    <source>
        <dbReference type="ARBA" id="ARBA00023015"/>
    </source>
</evidence>
<dbReference type="PROSITE" id="PS00041">
    <property type="entry name" value="HTH_ARAC_FAMILY_1"/>
    <property type="match status" value="1"/>
</dbReference>
<gene>
    <name evidence="5" type="ORF">HMPREF9225_0490</name>
</gene>
<dbReference type="PANTHER" id="PTHR47504:SF5">
    <property type="entry name" value="RIGHT ORIGIN-BINDING PROTEIN"/>
    <property type="match status" value="1"/>
</dbReference>
<dbReference type="InterPro" id="IPR011256">
    <property type="entry name" value="Reg_factor_effector_dom_sf"/>
</dbReference>
<dbReference type="InterPro" id="IPR018062">
    <property type="entry name" value="HTH_AraC-typ_CS"/>
</dbReference>
<dbReference type="InterPro" id="IPR029442">
    <property type="entry name" value="GyrI-like"/>
</dbReference>
<evidence type="ECO:0000259" key="4">
    <source>
        <dbReference type="PROSITE" id="PS01124"/>
    </source>
</evidence>
<dbReference type="GO" id="GO:0003700">
    <property type="term" value="F:DNA-binding transcription factor activity"/>
    <property type="evidence" value="ECO:0007669"/>
    <property type="project" value="InterPro"/>
</dbReference>
<dbReference type="InterPro" id="IPR050959">
    <property type="entry name" value="MarA-like"/>
</dbReference>
<keyword evidence="1" id="KW-0805">Transcription regulation</keyword>
<keyword evidence="2" id="KW-0238">DNA-binding</keyword>
<accession>E0NK01</accession>
<evidence type="ECO:0000256" key="2">
    <source>
        <dbReference type="ARBA" id="ARBA00023125"/>
    </source>
</evidence>
<protein>
    <submittedName>
        <fullName evidence="5">Transcriptional regulator, effector binding domain protein</fullName>
    </submittedName>
</protein>
<name>E0NK01_9FIRM</name>
<dbReference type="SUPFAM" id="SSF55136">
    <property type="entry name" value="Probable bacterial effector-binding domain"/>
    <property type="match status" value="1"/>
</dbReference>
<proteinExistence type="predicted"/>
<dbReference type="PANTHER" id="PTHR47504">
    <property type="entry name" value="RIGHT ORIGIN-BINDING PROTEIN"/>
    <property type="match status" value="1"/>
</dbReference>
<dbReference type="GO" id="GO:0043565">
    <property type="term" value="F:sequence-specific DNA binding"/>
    <property type="evidence" value="ECO:0007669"/>
    <property type="project" value="InterPro"/>
</dbReference>
<keyword evidence="3" id="KW-0804">Transcription</keyword>
<dbReference type="AlphaFoldDB" id="E0NK01"/>
<evidence type="ECO:0000313" key="6">
    <source>
        <dbReference type="Proteomes" id="UP000003280"/>
    </source>
</evidence>
<dbReference type="Pfam" id="PF06445">
    <property type="entry name" value="GyrI-like"/>
    <property type="match status" value="1"/>
</dbReference>
<dbReference type="HOGENOM" id="CLU_000445_81_1_9"/>
<dbReference type="InterPro" id="IPR010499">
    <property type="entry name" value="AraC_E-bd"/>
</dbReference>
<dbReference type="InterPro" id="IPR009057">
    <property type="entry name" value="Homeodomain-like_sf"/>
</dbReference>
<feature type="domain" description="HTH araC/xylS-type" evidence="4">
    <location>
        <begin position="14"/>
        <end position="112"/>
    </location>
</feature>
<keyword evidence="6" id="KW-1185">Reference proteome</keyword>
<organism evidence="5 6">
    <name type="scientific">Peptoniphilus duerdenii ATCC BAA-1640</name>
    <dbReference type="NCBI Taxonomy" id="862517"/>
    <lineage>
        <taxon>Bacteria</taxon>
        <taxon>Bacillati</taxon>
        <taxon>Bacillota</taxon>
        <taxon>Tissierellia</taxon>
        <taxon>Tissierellales</taxon>
        <taxon>Peptoniphilaceae</taxon>
        <taxon>Peptoniphilus</taxon>
    </lineage>
</organism>
<dbReference type="PROSITE" id="PS01124">
    <property type="entry name" value="HTH_ARAC_FAMILY_2"/>
    <property type="match status" value="1"/>
</dbReference>
<comment type="caution">
    <text evidence="5">The sequence shown here is derived from an EMBL/GenBank/DDBJ whole genome shotgun (WGS) entry which is preliminary data.</text>
</comment>
<dbReference type="SUPFAM" id="SSF46689">
    <property type="entry name" value="Homeodomain-like"/>
    <property type="match status" value="2"/>
</dbReference>
<dbReference type="Gene3D" id="1.10.10.60">
    <property type="entry name" value="Homeodomain-like"/>
    <property type="match status" value="2"/>
</dbReference>
<evidence type="ECO:0000313" key="5">
    <source>
        <dbReference type="EMBL" id="EFM25946.1"/>
    </source>
</evidence>
<dbReference type="SMART" id="SM00342">
    <property type="entry name" value="HTH_ARAC"/>
    <property type="match status" value="1"/>
</dbReference>
<dbReference type="EMBL" id="AEEH01000019">
    <property type="protein sequence ID" value="EFM25946.1"/>
    <property type="molecule type" value="Genomic_DNA"/>
</dbReference>
<dbReference type="SMART" id="SM00871">
    <property type="entry name" value="AraC_E_bind"/>
    <property type="match status" value="1"/>
</dbReference>
<dbReference type="STRING" id="862517.HMPREF9225_0490"/>
<dbReference type="Proteomes" id="UP000003280">
    <property type="component" value="Unassembled WGS sequence"/>
</dbReference>
<dbReference type="Gene3D" id="3.20.80.10">
    <property type="entry name" value="Regulatory factor, effector binding domain"/>
    <property type="match status" value="1"/>
</dbReference>
<dbReference type="Pfam" id="PF12833">
    <property type="entry name" value="HTH_18"/>
    <property type="match status" value="1"/>
</dbReference>
<dbReference type="InterPro" id="IPR018060">
    <property type="entry name" value="HTH_AraC"/>
</dbReference>
<sequence>MKGGGNMDIMRSFNLAIDYIEENLTDELDEKEITRITGYSFPMFSRIFSIISGYSLSEYIRLRKMTNAAIDLKNSDKRIIDIAIKYGYNSQDSFALAFKNFHKLTPGQVKRGQKYQYFPRIYFSISVQGGNQMDIKIEKKKAFKVAGIKSDVTKSSNFQKVWDRLVEKVPREKFEEFGNGQIFGVGYDYIMDEEDSFIYLAGFDLTDEVKAEELGLDILSIPEKEYAIVSLQGPIPKCIHEGWKYIISYFFPKEGYRHDESPDFEVYGDGDPNSADYQMELWVPIVKE</sequence>
<reference evidence="5 6" key="1">
    <citation type="submission" date="2010-07" db="EMBL/GenBank/DDBJ databases">
        <authorList>
            <person name="Muzny D."/>
            <person name="Qin X."/>
            <person name="Deng J."/>
            <person name="Jiang H."/>
            <person name="Liu Y."/>
            <person name="Qu J."/>
            <person name="Song X.-Z."/>
            <person name="Zhang L."/>
            <person name="Thornton R."/>
            <person name="Coyle M."/>
            <person name="Francisco L."/>
            <person name="Jackson L."/>
            <person name="Javaid M."/>
            <person name="Korchina V."/>
            <person name="Kovar C."/>
            <person name="Mata R."/>
            <person name="Mathew T."/>
            <person name="Ngo R."/>
            <person name="Nguyen L."/>
            <person name="Nguyen N."/>
            <person name="Okwuonu G."/>
            <person name="Ongeri F."/>
            <person name="Pham C."/>
            <person name="Simmons D."/>
            <person name="Wilczek-Boney K."/>
            <person name="Hale W."/>
            <person name="Jakkamsetti A."/>
            <person name="Pham P."/>
            <person name="Ruth R."/>
            <person name="San Lucas F."/>
            <person name="Warren J."/>
            <person name="Zhang J."/>
            <person name="Zhao Z."/>
            <person name="Zhou C."/>
            <person name="Zhu D."/>
            <person name="Lee S."/>
            <person name="Bess C."/>
            <person name="Blankenburg K."/>
            <person name="Forbes L."/>
            <person name="Fu Q."/>
            <person name="Gubbala S."/>
            <person name="Hirani K."/>
            <person name="Jayaseelan J.C."/>
            <person name="Lara F."/>
            <person name="Munidasa M."/>
            <person name="Palculict T."/>
            <person name="Patil S."/>
            <person name="Pu L.-L."/>
            <person name="Saada N."/>
            <person name="Tang L."/>
            <person name="Weissenberger G."/>
            <person name="Zhu Y."/>
            <person name="Hemphill L."/>
            <person name="Shang Y."/>
            <person name="Youmans B."/>
            <person name="Ayvaz T."/>
            <person name="Ross M."/>
            <person name="Santibanez J."/>
            <person name="Aqrawi P."/>
            <person name="Gross S."/>
            <person name="Joshi V."/>
            <person name="Fowler G."/>
            <person name="Nazareth L."/>
            <person name="Reid J."/>
            <person name="Worley K."/>
            <person name="Petrosino J."/>
            <person name="Highlander S."/>
            <person name="Gibbs R."/>
        </authorList>
    </citation>
    <scope>NUCLEOTIDE SEQUENCE [LARGE SCALE GENOMIC DNA]</scope>
    <source>
        <strain evidence="5 6">ATCC BAA-1640</strain>
    </source>
</reference>